<dbReference type="EMBL" id="HBUE01058767">
    <property type="protein sequence ID" value="CAG6467581.1"/>
    <property type="molecule type" value="Transcribed_RNA"/>
</dbReference>
<dbReference type="EMBL" id="HBUE01292108">
    <property type="protein sequence ID" value="CAG6574516.1"/>
    <property type="molecule type" value="Transcribed_RNA"/>
</dbReference>
<dbReference type="EMBL" id="HBUE01186379">
    <property type="protein sequence ID" value="CAG6522886.1"/>
    <property type="molecule type" value="Transcribed_RNA"/>
</dbReference>
<organism evidence="1">
    <name type="scientific">Culex pipiens</name>
    <name type="common">House mosquito</name>
    <dbReference type="NCBI Taxonomy" id="7175"/>
    <lineage>
        <taxon>Eukaryota</taxon>
        <taxon>Metazoa</taxon>
        <taxon>Ecdysozoa</taxon>
        <taxon>Arthropoda</taxon>
        <taxon>Hexapoda</taxon>
        <taxon>Insecta</taxon>
        <taxon>Pterygota</taxon>
        <taxon>Neoptera</taxon>
        <taxon>Endopterygota</taxon>
        <taxon>Diptera</taxon>
        <taxon>Nematocera</taxon>
        <taxon>Culicoidea</taxon>
        <taxon>Culicidae</taxon>
        <taxon>Culicinae</taxon>
        <taxon>Culicini</taxon>
        <taxon>Culex</taxon>
        <taxon>Culex</taxon>
    </lineage>
</organism>
<dbReference type="EMBL" id="HBUE01292117">
    <property type="protein sequence ID" value="CAG6574524.1"/>
    <property type="molecule type" value="Transcribed_RNA"/>
</dbReference>
<reference evidence="1" key="1">
    <citation type="submission" date="2021-05" db="EMBL/GenBank/DDBJ databases">
        <authorList>
            <person name="Alioto T."/>
            <person name="Alioto T."/>
            <person name="Gomez Garrido J."/>
        </authorList>
    </citation>
    <scope>NUCLEOTIDE SEQUENCE</scope>
</reference>
<protein>
    <submittedName>
        <fullName evidence="1">(northern house mosquito) hypothetical protein</fullName>
    </submittedName>
</protein>
<dbReference type="EMBL" id="HBUE01186383">
    <property type="protein sequence ID" value="CAG6522890.1"/>
    <property type="molecule type" value="Transcribed_RNA"/>
</dbReference>
<dbReference type="EMBL" id="HBUE01058764">
    <property type="protein sequence ID" value="CAG6467577.1"/>
    <property type="molecule type" value="Transcribed_RNA"/>
</dbReference>
<dbReference type="EMBL" id="HBUE01058766">
    <property type="protein sequence ID" value="CAG6467580.1"/>
    <property type="molecule type" value="Transcribed_RNA"/>
</dbReference>
<name>A0A8D8FE87_CULPI</name>
<dbReference type="EMBL" id="HBUE01292115">
    <property type="protein sequence ID" value="CAG6574523.1"/>
    <property type="molecule type" value="Transcribed_RNA"/>
</dbReference>
<dbReference type="EMBL" id="HBUE01186387">
    <property type="protein sequence ID" value="CAG6522893.1"/>
    <property type="molecule type" value="Transcribed_RNA"/>
</dbReference>
<dbReference type="AlphaFoldDB" id="A0A8D8FE87"/>
<dbReference type="EMBL" id="HBUE01186381">
    <property type="protein sequence ID" value="CAG6522888.1"/>
    <property type="molecule type" value="Transcribed_RNA"/>
</dbReference>
<dbReference type="EMBL" id="HBUE01186377">
    <property type="protein sequence ID" value="CAG6522884.1"/>
    <property type="molecule type" value="Transcribed_RNA"/>
</dbReference>
<dbReference type="EMBL" id="HBUE01292109">
    <property type="protein sequence ID" value="CAG6574517.1"/>
    <property type="molecule type" value="Transcribed_RNA"/>
</dbReference>
<dbReference type="EMBL" id="HBUE01292107">
    <property type="protein sequence ID" value="CAG6574515.1"/>
    <property type="molecule type" value="Transcribed_RNA"/>
</dbReference>
<dbReference type="EMBL" id="HBUE01292110">
    <property type="protein sequence ID" value="CAG6574518.1"/>
    <property type="molecule type" value="Transcribed_RNA"/>
</dbReference>
<dbReference type="EMBL" id="HBUE01292114">
    <property type="protein sequence ID" value="CAG6574522.1"/>
    <property type="molecule type" value="Transcribed_RNA"/>
</dbReference>
<proteinExistence type="predicted"/>
<dbReference type="EMBL" id="HBUE01292113">
    <property type="protein sequence ID" value="CAG6574521.1"/>
    <property type="molecule type" value="Transcribed_RNA"/>
</dbReference>
<sequence>MIVSVSNSLPSLRTSFLIPSSSGIVLTIREISFFSPNDTKLTAARNMMLAKWSPGRLPGVVLNSATVTESSASDRRRTFSKNAPSIHLGAFISSLLNAMTEQIILVEEDFISDTQLAAAINERHFGTN</sequence>
<dbReference type="EMBL" id="HBUE01186380">
    <property type="protein sequence ID" value="CAG6522887.1"/>
    <property type="molecule type" value="Transcribed_RNA"/>
</dbReference>
<dbReference type="EMBL" id="HBUE01186378">
    <property type="protein sequence ID" value="CAG6522885.1"/>
    <property type="molecule type" value="Transcribed_RNA"/>
</dbReference>
<dbReference type="EMBL" id="HBUE01186385">
    <property type="protein sequence ID" value="CAG6522892.1"/>
    <property type="molecule type" value="Transcribed_RNA"/>
</dbReference>
<dbReference type="EMBL" id="HBUE01292112">
    <property type="protein sequence ID" value="CAG6574520.1"/>
    <property type="molecule type" value="Transcribed_RNA"/>
</dbReference>
<dbReference type="EMBL" id="HBUE01292111">
    <property type="protein sequence ID" value="CAG6574519.1"/>
    <property type="molecule type" value="Transcribed_RNA"/>
</dbReference>
<dbReference type="EMBL" id="HBUE01058763">
    <property type="protein sequence ID" value="CAG6467576.1"/>
    <property type="molecule type" value="Transcribed_RNA"/>
</dbReference>
<accession>A0A8D8FE87</accession>
<dbReference type="EMBL" id="HBUE01186382">
    <property type="protein sequence ID" value="CAG6522889.1"/>
    <property type="molecule type" value="Transcribed_RNA"/>
</dbReference>
<evidence type="ECO:0000313" key="1">
    <source>
        <dbReference type="EMBL" id="CAG6467580.1"/>
    </source>
</evidence>
<dbReference type="EMBL" id="HBUE01186384">
    <property type="protein sequence ID" value="CAG6522891.1"/>
    <property type="molecule type" value="Transcribed_RNA"/>
</dbReference>